<evidence type="ECO:0000313" key="3">
    <source>
        <dbReference type="Proteomes" id="UP000541610"/>
    </source>
</evidence>
<gene>
    <name evidence="2" type="ORF">FOZ60_006062</name>
</gene>
<name>A0A7J6NPU6_PEROL</name>
<organism evidence="2 3">
    <name type="scientific">Perkinsus olseni</name>
    <name type="common">Perkinsus atlanticus</name>
    <dbReference type="NCBI Taxonomy" id="32597"/>
    <lineage>
        <taxon>Eukaryota</taxon>
        <taxon>Sar</taxon>
        <taxon>Alveolata</taxon>
        <taxon>Perkinsozoa</taxon>
        <taxon>Perkinsea</taxon>
        <taxon>Perkinsida</taxon>
        <taxon>Perkinsidae</taxon>
        <taxon>Perkinsus</taxon>
    </lineage>
</organism>
<comment type="caution">
    <text evidence="2">The sequence shown here is derived from an EMBL/GenBank/DDBJ whole genome shotgun (WGS) entry which is preliminary data.</text>
</comment>
<reference evidence="2 3" key="1">
    <citation type="submission" date="2020-04" db="EMBL/GenBank/DDBJ databases">
        <title>Perkinsus olseni comparative genomics.</title>
        <authorList>
            <person name="Bogema D.R."/>
        </authorList>
    </citation>
    <scope>NUCLEOTIDE SEQUENCE [LARGE SCALE GENOMIC DNA]</scope>
    <source>
        <strain evidence="2">00978-12</strain>
    </source>
</reference>
<dbReference type="OrthoDB" id="10382538at2759"/>
<proteinExistence type="predicted"/>
<protein>
    <submittedName>
        <fullName evidence="2">Uncharacterized protein</fullName>
    </submittedName>
</protein>
<dbReference type="EMBL" id="JABANP010000247">
    <property type="protein sequence ID" value="KAF4685825.1"/>
    <property type="molecule type" value="Genomic_DNA"/>
</dbReference>
<feature type="chain" id="PRO_5029798420" evidence="1">
    <location>
        <begin position="21"/>
        <end position="399"/>
    </location>
</feature>
<evidence type="ECO:0000313" key="2">
    <source>
        <dbReference type="EMBL" id="KAF4685825.1"/>
    </source>
</evidence>
<dbReference type="AlphaFoldDB" id="A0A7J6NPU6"/>
<dbReference type="Proteomes" id="UP000541610">
    <property type="component" value="Unassembled WGS sequence"/>
</dbReference>
<keyword evidence="1" id="KW-0732">Signal</keyword>
<evidence type="ECO:0000256" key="1">
    <source>
        <dbReference type="SAM" id="SignalP"/>
    </source>
</evidence>
<accession>A0A7J6NPU6</accession>
<sequence length="399" mass="45164">MTAFAYVFLFTSSLVSVVTAIHSSRTEVDHKNSQGLTADFGSKIDADADRCSSEASDGSLHMIRMAIGGYAVQYIIQKGHSYTAMSYWMKPEGTVQLQYSRDIKGARVEGSAEEIKRKYSKLIPFAHVGDTIVEKFEAGMDRSQCSWLVNLVETNEPAGYKNLGRGWLKKFMKDNEKEAWQKLGKEGEVVYFDELVAPGIASSWFRKSKKNPEMGFQMSFDKKSCYKEYDGGTLSLDRVYNGGYSVSLTADSRRHHTTVDYFDTIPVCYDVVSSVTPEKNATLKYMTGKKAPEGQEYMVGTSVEGPYDEIQKEFFKYNPFAHLMDAITEKLNYDMNKSKCLSLFDHIENTPPAGYEASDRRWLYKFVKDKKGRALKALKRSPRAESLYLDDDPSSAFDF</sequence>
<feature type="signal peptide" evidence="1">
    <location>
        <begin position="1"/>
        <end position="20"/>
    </location>
</feature>